<dbReference type="Proteomes" id="UP000290567">
    <property type="component" value="Unassembled WGS sequence"/>
</dbReference>
<evidence type="ECO:0000256" key="3">
    <source>
        <dbReference type="ARBA" id="ARBA00022475"/>
    </source>
</evidence>
<keyword evidence="4 7" id="KW-0812">Transmembrane</keyword>
<keyword evidence="3" id="KW-1003">Cell membrane</keyword>
<evidence type="ECO:0000313" key="8">
    <source>
        <dbReference type="EMBL" id="GCF93000.1"/>
    </source>
</evidence>
<organism evidence="8 9">
    <name type="scientific">Enterococcus florum</name>
    <dbReference type="NCBI Taxonomy" id="2480627"/>
    <lineage>
        <taxon>Bacteria</taxon>
        <taxon>Bacillati</taxon>
        <taxon>Bacillota</taxon>
        <taxon>Bacilli</taxon>
        <taxon>Lactobacillales</taxon>
        <taxon>Enterococcaceae</taxon>
        <taxon>Enterococcus</taxon>
    </lineage>
</organism>
<protein>
    <submittedName>
        <fullName evidence="8">Chromate transporter</fullName>
    </submittedName>
</protein>
<accession>A0A4P5P5N4</accession>
<keyword evidence="6 7" id="KW-0472">Membrane</keyword>
<gene>
    <name evidence="8" type="ORF">NRIC_08910</name>
</gene>
<proteinExistence type="inferred from homology"/>
<comment type="similarity">
    <text evidence="2">Belongs to the chromate ion transporter (CHR) (TC 2.A.51) family.</text>
</comment>
<keyword evidence="5 7" id="KW-1133">Transmembrane helix</keyword>
<evidence type="ECO:0000256" key="4">
    <source>
        <dbReference type="ARBA" id="ARBA00022692"/>
    </source>
</evidence>
<comment type="caution">
    <text evidence="8">The sequence shown here is derived from an EMBL/GenBank/DDBJ whole genome shotgun (WGS) entry which is preliminary data.</text>
</comment>
<evidence type="ECO:0000256" key="7">
    <source>
        <dbReference type="SAM" id="Phobius"/>
    </source>
</evidence>
<name>A0A4P5P5N4_9ENTE</name>
<feature type="transmembrane region" description="Helical" evidence="7">
    <location>
        <begin position="6"/>
        <end position="27"/>
    </location>
</feature>
<dbReference type="OrthoDB" id="9027281at2"/>
<dbReference type="Pfam" id="PF02417">
    <property type="entry name" value="Chromate_transp"/>
    <property type="match status" value="1"/>
</dbReference>
<sequence length="180" mass="19818">MSSSYVRLFGYNFFISTFTFGGGYVTIPMMEKYFVNHGDLSKEELLDLATIAQSSPGAIAVNLSVLVGKKARGYKGAFVSGVAAIMPSFVILSLISLAYSAFQNNPMVRAVLQGMEAAVAAIIVDLVIDMYFALRREKNLWLMILPFFAFVANAFFNVHPLWILILAAVFVVLQRRVANA</sequence>
<dbReference type="GO" id="GO:0005886">
    <property type="term" value="C:plasma membrane"/>
    <property type="evidence" value="ECO:0007669"/>
    <property type="project" value="UniProtKB-SubCell"/>
</dbReference>
<evidence type="ECO:0000256" key="2">
    <source>
        <dbReference type="ARBA" id="ARBA00005262"/>
    </source>
</evidence>
<dbReference type="PANTHER" id="PTHR43663">
    <property type="entry name" value="CHROMATE TRANSPORT PROTEIN-RELATED"/>
    <property type="match status" value="1"/>
</dbReference>
<dbReference type="RefSeq" id="WP_146621486.1">
    <property type="nucleotide sequence ID" value="NZ_BJCC01000008.1"/>
</dbReference>
<dbReference type="GO" id="GO:0015109">
    <property type="term" value="F:chromate transmembrane transporter activity"/>
    <property type="evidence" value="ECO:0007669"/>
    <property type="project" value="InterPro"/>
</dbReference>
<evidence type="ECO:0000256" key="1">
    <source>
        <dbReference type="ARBA" id="ARBA00004651"/>
    </source>
</evidence>
<dbReference type="AlphaFoldDB" id="A0A4P5P5N4"/>
<dbReference type="PANTHER" id="PTHR43663:SF2">
    <property type="entry name" value="CHROMATE TRANSPORT PROTEIN-RELATED"/>
    <property type="match status" value="1"/>
</dbReference>
<feature type="transmembrane region" description="Helical" evidence="7">
    <location>
        <begin position="78"/>
        <end position="102"/>
    </location>
</feature>
<feature type="transmembrane region" description="Helical" evidence="7">
    <location>
        <begin position="108"/>
        <end position="128"/>
    </location>
</feature>
<evidence type="ECO:0000313" key="9">
    <source>
        <dbReference type="Proteomes" id="UP000290567"/>
    </source>
</evidence>
<feature type="transmembrane region" description="Helical" evidence="7">
    <location>
        <begin position="162"/>
        <end position="178"/>
    </location>
</feature>
<dbReference type="InterPro" id="IPR003370">
    <property type="entry name" value="Chromate_transpt"/>
</dbReference>
<evidence type="ECO:0000256" key="5">
    <source>
        <dbReference type="ARBA" id="ARBA00022989"/>
    </source>
</evidence>
<dbReference type="EMBL" id="BJCC01000008">
    <property type="protein sequence ID" value="GCF93000.1"/>
    <property type="molecule type" value="Genomic_DNA"/>
</dbReference>
<evidence type="ECO:0000256" key="6">
    <source>
        <dbReference type="ARBA" id="ARBA00023136"/>
    </source>
</evidence>
<reference evidence="9" key="1">
    <citation type="submission" date="2019-02" db="EMBL/GenBank/DDBJ databases">
        <title>Draft genome sequence of Enterococcus sp. Gos25-1.</title>
        <authorList>
            <person name="Tanaka N."/>
            <person name="Shiwa Y."/>
            <person name="Fujita N."/>
        </authorList>
    </citation>
    <scope>NUCLEOTIDE SEQUENCE [LARGE SCALE GENOMIC DNA]</scope>
    <source>
        <strain evidence="9">Gos25-1</strain>
    </source>
</reference>
<keyword evidence="9" id="KW-1185">Reference proteome</keyword>
<comment type="subcellular location">
    <subcellularLocation>
        <location evidence="1">Cell membrane</location>
        <topology evidence="1">Multi-pass membrane protein</topology>
    </subcellularLocation>
</comment>
<dbReference type="InterPro" id="IPR052518">
    <property type="entry name" value="CHR_Transporter"/>
</dbReference>